<dbReference type="PROSITE" id="PS51257">
    <property type="entry name" value="PROKAR_LIPOPROTEIN"/>
    <property type="match status" value="1"/>
</dbReference>
<proteinExistence type="predicted"/>
<sequence length="149" mass="16133">MQLQKSSFHTSSSRLNRYNVLGMTALSMGLLLYGCGENRVTQCNKFVTVANKTKDLVAPKDAAGFTQLADKIDQIRTETQAIAVKDSQLKELQTKLLSMYGDVSSALKAQAKAVEAKDTNAQTKAKQDLETAAGKESDLVDSINTLCAK</sequence>
<dbReference type="RefSeq" id="WP_169363947.1">
    <property type="nucleotide sequence ID" value="NZ_JAAVJL010000001.1"/>
</dbReference>
<dbReference type="Proteomes" id="UP000738376">
    <property type="component" value="Unassembled WGS sequence"/>
</dbReference>
<name>A0ABX1LSM8_9CYAN</name>
<organism evidence="1 2">
    <name type="scientific">Pseudanabaena yagii GIHE-NHR1</name>
    <dbReference type="NCBI Taxonomy" id="2722753"/>
    <lineage>
        <taxon>Bacteria</taxon>
        <taxon>Bacillati</taxon>
        <taxon>Cyanobacteriota</taxon>
        <taxon>Cyanophyceae</taxon>
        <taxon>Pseudanabaenales</taxon>
        <taxon>Pseudanabaenaceae</taxon>
        <taxon>Pseudanabaena</taxon>
        <taxon>Pseudanabaena yagii</taxon>
    </lineage>
</organism>
<keyword evidence="2" id="KW-1185">Reference proteome</keyword>
<reference evidence="1 2" key="1">
    <citation type="submission" date="2020-03" db="EMBL/GenBank/DDBJ databases">
        <title>Draft Genome Sequence of 2-Methylisoborneol Producing Pseudanabaena yagii Strain GIHE-NHR1 Isolated from North Han River in South Korea.</title>
        <authorList>
            <person name="Jeong J."/>
        </authorList>
    </citation>
    <scope>NUCLEOTIDE SEQUENCE [LARGE SCALE GENOMIC DNA]</scope>
    <source>
        <strain evidence="1 2">GIHE-NHR1</strain>
    </source>
</reference>
<protein>
    <submittedName>
        <fullName evidence="1">Uncharacterized protein</fullName>
    </submittedName>
</protein>
<dbReference type="EMBL" id="JAAVJL010000001">
    <property type="protein sequence ID" value="NMF59134.1"/>
    <property type="molecule type" value="Genomic_DNA"/>
</dbReference>
<evidence type="ECO:0000313" key="2">
    <source>
        <dbReference type="Proteomes" id="UP000738376"/>
    </source>
</evidence>
<comment type="caution">
    <text evidence="1">The sequence shown here is derived from an EMBL/GenBank/DDBJ whole genome shotgun (WGS) entry which is preliminary data.</text>
</comment>
<accession>A0ABX1LSM8</accession>
<gene>
    <name evidence="1" type="ORF">HC246_14205</name>
</gene>
<evidence type="ECO:0000313" key="1">
    <source>
        <dbReference type="EMBL" id="NMF59134.1"/>
    </source>
</evidence>